<dbReference type="EMBL" id="WLYK01000018">
    <property type="protein sequence ID" value="MTD17323.1"/>
    <property type="molecule type" value="Genomic_DNA"/>
</dbReference>
<name>A0A7K1FVT1_9ACTN</name>
<dbReference type="GO" id="GO:0015105">
    <property type="term" value="F:arsenite transmembrane transporter activity"/>
    <property type="evidence" value="ECO:0007669"/>
    <property type="project" value="InterPro"/>
</dbReference>
<accession>A0A7K1FVT1</accession>
<evidence type="ECO:0000256" key="4">
    <source>
        <dbReference type="ARBA" id="ARBA00022448"/>
    </source>
</evidence>
<evidence type="ECO:0000256" key="2">
    <source>
        <dbReference type="ARBA" id="ARBA00006433"/>
    </source>
</evidence>
<sequence>MTSTPATVLGVALLIAVLAFAVVRPRGLPEAVAAVPAAGLALLLGLVPPEVAGSTVRGLLPTIGFLGAVLVIAHLAEVDGVFRWLGAVMATGSRGSPVRLLGLVFVIASLTTAVLSLDATVVLLTPAVLATVRLVRVPAAPALYATAHLSNSASLLLPVSNLTNLLAFSASGLGFVGFTAAMAGPWVVAVAAEYLVFRWFFRRDLRPAVTPAAPAPPAPQPVPVPRTGLVLLAAILAGFVAGEPLGIAPVWVAAAGAVVMAVRALVTRKVEPLTVIRELNLPFLLFVAALGVVVDAATGHGLQTALDTILPSGTSLPALLLMAGIAALLANVVNNLPATLVLLAGLGDAPPPALVLAVLIGVNLGPNLTYTGSLATLLWRRALARHDRPPSLGRFTRLGLLTVPVTLLAATLALWAAMSLL</sequence>
<keyword evidence="8 10" id="KW-1133">Transmembrane helix</keyword>
<keyword evidence="9 10" id="KW-0472">Membrane</keyword>
<evidence type="ECO:0000256" key="5">
    <source>
        <dbReference type="ARBA" id="ARBA00022475"/>
    </source>
</evidence>
<dbReference type="GO" id="GO:0005886">
    <property type="term" value="C:plasma membrane"/>
    <property type="evidence" value="ECO:0007669"/>
    <property type="project" value="UniProtKB-SubCell"/>
</dbReference>
<feature type="transmembrane region" description="Helical" evidence="10">
    <location>
        <begin position="96"/>
        <end position="115"/>
    </location>
</feature>
<feature type="transmembrane region" description="Helical" evidence="10">
    <location>
        <begin position="229"/>
        <end position="262"/>
    </location>
</feature>
<reference evidence="12 13" key="1">
    <citation type="submission" date="2019-11" db="EMBL/GenBank/DDBJ databases">
        <authorList>
            <person name="Jiang L.-Q."/>
        </authorList>
    </citation>
    <scope>NUCLEOTIDE SEQUENCE [LARGE SCALE GENOMIC DNA]</scope>
    <source>
        <strain evidence="12 13">YIM 132087</strain>
    </source>
</reference>
<feature type="transmembrane region" description="Helical" evidence="10">
    <location>
        <begin position="59"/>
        <end position="76"/>
    </location>
</feature>
<feature type="transmembrane region" description="Helical" evidence="10">
    <location>
        <begin position="398"/>
        <end position="418"/>
    </location>
</feature>
<feature type="transmembrane region" description="Helical" evidence="10">
    <location>
        <begin position="165"/>
        <end position="196"/>
    </location>
</feature>
<gene>
    <name evidence="12" type="ORF">GIS00_25660</name>
</gene>
<dbReference type="PANTHER" id="PTHR43302:SF5">
    <property type="entry name" value="TRANSPORTER ARSB-RELATED"/>
    <property type="match status" value="1"/>
</dbReference>
<evidence type="ECO:0000256" key="1">
    <source>
        <dbReference type="ARBA" id="ARBA00004651"/>
    </source>
</evidence>
<dbReference type="Proteomes" id="UP000460221">
    <property type="component" value="Unassembled WGS sequence"/>
</dbReference>
<comment type="caution">
    <text evidence="12">The sequence shown here is derived from an EMBL/GenBank/DDBJ whole genome shotgun (WGS) entry which is preliminary data.</text>
</comment>
<keyword evidence="13" id="KW-1185">Reference proteome</keyword>
<evidence type="ECO:0000256" key="7">
    <source>
        <dbReference type="ARBA" id="ARBA00022849"/>
    </source>
</evidence>
<evidence type="ECO:0000256" key="6">
    <source>
        <dbReference type="ARBA" id="ARBA00022692"/>
    </source>
</evidence>
<evidence type="ECO:0000259" key="11">
    <source>
        <dbReference type="Pfam" id="PF03600"/>
    </source>
</evidence>
<dbReference type="PANTHER" id="PTHR43302">
    <property type="entry name" value="TRANSPORTER ARSB-RELATED"/>
    <property type="match status" value="1"/>
</dbReference>
<dbReference type="AlphaFoldDB" id="A0A7K1FVT1"/>
<dbReference type="InterPro" id="IPR000802">
    <property type="entry name" value="Arsenical_pump_ArsB"/>
</dbReference>
<evidence type="ECO:0000313" key="13">
    <source>
        <dbReference type="Proteomes" id="UP000460221"/>
    </source>
</evidence>
<keyword evidence="6 10" id="KW-0812">Transmembrane</keyword>
<comment type="subcellular location">
    <subcellularLocation>
        <location evidence="1">Cell membrane</location>
        <topology evidence="1">Multi-pass membrane protein</topology>
    </subcellularLocation>
</comment>
<comment type="similarity">
    <text evidence="3">Belongs to the CitM (TC 2.A.11) transporter family.</text>
</comment>
<dbReference type="PRINTS" id="PR00758">
    <property type="entry name" value="ARSENICPUMP"/>
</dbReference>
<dbReference type="Pfam" id="PF03600">
    <property type="entry name" value="CitMHS"/>
    <property type="match status" value="1"/>
</dbReference>
<dbReference type="InterPro" id="IPR004680">
    <property type="entry name" value="Cit_transptr-like_dom"/>
</dbReference>
<feature type="transmembrane region" description="Helical" evidence="10">
    <location>
        <begin position="31"/>
        <end position="47"/>
    </location>
</feature>
<evidence type="ECO:0000256" key="9">
    <source>
        <dbReference type="ARBA" id="ARBA00023136"/>
    </source>
</evidence>
<dbReference type="GO" id="GO:0046685">
    <property type="term" value="P:response to arsenic-containing substance"/>
    <property type="evidence" value="ECO:0007669"/>
    <property type="project" value="UniProtKB-KW"/>
</dbReference>
<feature type="domain" description="Citrate transporter-like" evidence="11">
    <location>
        <begin position="25"/>
        <end position="348"/>
    </location>
</feature>
<evidence type="ECO:0000256" key="3">
    <source>
        <dbReference type="ARBA" id="ARBA00009843"/>
    </source>
</evidence>
<keyword evidence="7" id="KW-0059">Arsenical resistance</keyword>
<protein>
    <submittedName>
        <fullName evidence="12">Arsenic transporter</fullName>
    </submittedName>
</protein>
<evidence type="ECO:0000256" key="8">
    <source>
        <dbReference type="ARBA" id="ARBA00022989"/>
    </source>
</evidence>
<feature type="transmembrane region" description="Helical" evidence="10">
    <location>
        <begin position="314"/>
        <end position="333"/>
    </location>
</feature>
<evidence type="ECO:0000256" key="10">
    <source>
        <dbReference type="SAM" id="Phobius"/>
    </source>
</evidence>
<feature type="transmembrane region" description="Helical" evidence="10">
    <location>
        <begin position="282"/>
        <end position="302"/>
    </location>
</feature>
<dbReference type="RefSeq" id="WP_154771319.1">
    <property type="nucleotide sequence ID" value="NZ_WLYK01000018.1"/>
</dbReference>
<keyword evidence="4" id="KW-0813">Transport</keyword>
<comment type="similarity">
    <text evidence="2">Belongs to the ArsB family.</text>
</comment>
<organism evidence="12 13">
    <name type="scientific">Nakamurella alba</name>
    <dbReference type="NCBI Taxonomy" id="2665158"/>
    <lineage>
        <taxon>Bacteria</taxon>
        <taxon>Bacillati</taxon>
        <taxon>Actinomycetota</taxon>
        <taxon>Actinomycetes</taxon>
        <taxon>Nakamurellales</taxon>
        <taxon>Nakamurellaceae</taxon>
        <taxon>Nakamurella</taxon>
    </lineage>
</organism>
<proteinExistence type="inferred from homology"/>
<evidence type="ECO:0000313" key="12">
    <source>
        <dbReference type="EMBL" id="MTD17323.1"/>
    </source>
</evidence>
<keyword evidence="5" id="KW-1003">Cell membrane</keyword>